<dbReference type="SUPFAM" id="SSF48264">
    <property type="entry name" value="Cytochrome P450"/>
    <property type="match status" value="1"/>
</dbReference>
<dbReference type="PANTHER" id="PTHR24281">
    <property type="entry name" value="STEROID 21-HYDROXYLASE-RELATED"/>
    <property type="match status" value="1"/>
</dbReference>
<proteinExistence type="inferred from homology"/>
<keyword evidence="4" id="KW-1185">Reference proteome</keyword>
<dbReference type="InterPro" id="IPR001128">
    <property type="entry name" value="Cyt_P450"/>
</dbReference>
<accession>A0A834XEN7</accession>
<comment type="cofactor">
    <cofactor evidence="1">
        <name>heme</name>
        <dbReference type="ChEBI" id="CHEBI:30413"/>
    </cofactor>
</comment>
<dbReference type="InterPro" id="IPR017972">
    <property type="entry name" value="Cyt_P450_CS"/>
</dbReference>
<keyword evidence="2" id="KW-0560">Oxidoreductase</keyword>
<evidence type="ECO:0000256" key="2">
    <source>
        <dbReference type="RuleBase" id="RU000461"/>
    </source>
</evidence>
<name>A0A834XEN7_9FABA</name>
<keyword evidence="1 2" id="KW-0479">Metal-binding</keyword>
<dbReference type="GO" id="GO:0020037">
    <property type="term" value="F:heme binding"/>
    <property type="evidence" value="ECO:0007669"/>
    <property type="project" value="InterPro"/>
</dbReference>
<evidence type="ECO:0000313" key="4">
    <source>
        <dbReference type="Proteomes" id="UP000634136"/>
    </source>
</evidence>
<comment type="similarity">
    <text evidence="2">Belongs to the cytochrome P450 family.</text>
</comment>
<dbReference type="EMBL" id="JAAIUW010000001">
    <property type="protein sequence ID" value="KAF7843833.1"/>
    <property type="molecule type" value="Genomic_DNA"/>
</dbReference>
<dbReference type="InterPro" id="IPR002401">
    <property type="entry name" value="Cyt_P450_E_grp-I"/>
</dbReference>
<dbReference type="PRINTS" id="PR00463">
    <property type="entry name" value="EP450I"/>
</dbReference>
<dbReference type="Gene3D" id="1.10.630.10">
    <property type="entry name" value="Cytochrome P450"/>
    <property type="match status" value="2"/>
</dbReference>
<organism evidence="3 4">
    <name type="scientific">Senna tora</name>
    <dbReference type="NCBI Taxonomy" id="362788"/>
    <lineage>
        <taxon>Eukaryota</taxon>
        <taxon>Viridiplantae</taxon>
        <taxon>Streptophyta</taxon>
        <taxon>Embryophyta</taxon>
        <taxon>Tracheophyta</taxon>
        <taxon>Spermatophyta</taxon>
        <taxon>Magnoliopsida</taxon>
        <taxon>eudicotyledons</taxon>
        <taxon>Gunneridae</taxon>
        <taxon>Pentapetalae</taxon>
        <taxon>rosids</taxon>
        <taxon>fabids</taxon>
        <taxon>Fabales</taxon>
        <taxon>Fabaceae</taxon>
        <taxon>Caesalpinioideae</taxon>
        <taxon>Cassia clade</taxon>
        <taxon>Senna</taxon>
    </lineage>
</organism>
<comment type="caution">
    <text evidence="3">The sequence shown here is derived from an EMBL/GenBank/DDBJ whole genome shotgun (WGS) entry which is preliminary data.</text>
</comment>
<dbReference type="PROSITE" id="PS00086">
    <property type="entry name" value="CYTOCHROME_P450"/>
    <property type="match status" value="1"/>
</dbReference>
<dbReference type="OrthoDB" id="2789670at2759"/>
<dbReference type="Pfam" id="PF00067">
    <property type="entry name" value="p450"/>
    <property type="match status" value="2"/>
</dbReference>
<evidence type="ECO:0000313" key="3">
    <source>
        <dbReference type="EMBL" id="KAF7843833.1"/>
    </source>
</evidence>
<keyword evidence="2 3" id="KW-0503">Monooxygenase</keyword>
<keyword evidence="1 2" id="KW-0408">Iron</keyword>
<dbReference type="Proteomes" id="UP000634136">
    <property type="component" value="Unassembled WGS sequence"/>
</dbReference>
<dbReference type="InterPro" id="IPR036396">
    <property type="entry name" value="Cyt_P450_sf"/>
</dbReference>
<dbReference type="GO" id="GO:0004497">
    <property type="term" value="F:monooxygenase activity"/>
    <property type="evidence" value="ECO:0007669"/>
    <property type="project" value="UniProtKB-KW"/>
</dbReference>
<sequence length="418" mass="47255">MLANKPAFRWIHKLTSDMNTDILCVRLGNVHVVSVSCPSIACEFLKKQDANFASRPLCMSAELVSSGYLTAILSPFGEQWKKMRRIISNELISPARLAWLHDMRIQEADNLVSYVYSQCNNNKDGHGLVDVRVLAQHYCMNVIRRMFFSKRYFGEGGKDGGPGLEEERHVDAIFVLVRYLYAFCVSDYMPCLRGLDLDGHEKKELMIASVDNPSNAIEWGIAEMINQPELLENVSKELDNVVGKERLVQESDLCKLNYVKACAREAFRLHPIQHFLPPHSCMADTIVSNYFIPKGSHILLSRKGLGCNPKVWDDPNKFKPERHLNGPKESLFDDVVLSLTEPDLRFMSFSIGRRGCPGVKLGTLMTLMPFARLFHCFTWSVPPNILAIDLIESKDNTSLAMPLVATAKPRLPTNVLRI</sequence>
<keyword evidence="1 2" id="KW-0349">Heme</keyword>
<evidence type="ECO:0000256" key="1">
    <source>
        <dbReference type="PIRSR" id="PIRSR602401-1"/>
    </source>
</evidence>
<feature type="binding site" description="axial binding residue" evidence="1">
    <location>
        <position position="356"/>
    </location>
    <ligand>
        <name>heme</name>
        <dbReference type="ChEBI" id="CHEBI:30413"/>
    </ligand>
    <ligandPart>
        <name>Fe</name>
        <dbReference type="ChEBI" id="CHEBI:18248"/>
    </ligandPart>
</feature>
<dbReference type="AlphaFoldDB" id="A0A834XEN7"/>
<protein>
    <submittedName>
        <fullName evidence="3">Isoleucine N-monooxygenase 2</fullName>
    </submittedName>
</protein>
<dbReference type="GO" id="GO:0016705">
    <property type="term" value="F:oxidoreductase activity, acting on paired donors, with incorporation or reduction of molecular oxygen"/>
    <property type="evidence" value="ECO:0007669"/>
    <property type="project" value="InterPro"/>
</dbReference>
<dbReference type="GO" id="GO:0005506">
    <property type="term" value="F:iron ion binding"/>
    <property type="evidence" value="ECO:0007669"/>
    <property type="project" value="InterPro"/>
</dbReference>
<gene>
    <name evidence="3" type="ORF">G2W53_000738</name>
</gene>
<reference evidence="3" key="1">
    <citation type="submission" date="2020-09" db="EMBL/GenBank/DDBJ databases">
        <title>Genome-Enabled Discovery of Anthraquinone Biosynthesis in Senna tora.</title>
        <authorList>
            <person name="Kang S.-H."/>
            <person name="Pandey R.P."/>
            <person name="Lee C.-M."/>
            <person name="Sim J.-S."/>
            <person name="Jeong J.-T."/>
            <person name="Choi B.-S."/>
            <person name="Jung M."/>
            <person name="Ginzburg D."/>
            <person name="Zhao K."/>
            <person name="Won S.Y."/>
            <person name="Oh T.-J."/>
            <person name="Yu Y."/>
            <person name="Kim N.-H."/>
            <person name="Lee O.R."/>
            <person name="Lee T.-H."/>
            <person name="Bashyal P."/>
            <person name="Kim T.-S."/>
            <person name="Lee W.-H."/>
            <person name="Kawkins C."/>
            <person name="Kim C.-K."/>
            <person name="Kim J.S."/>
            <person name="Ahn B.O."/>
            <person name="Rhee S.Y."/>
            <person name="Sohng J.K."/>
        </authorList>
    </citation>
    <scope>NUCLEOTIDE SEQUENCE</scope>
    <source>
        <tissue evidence="3">Leaf</tissue>
    </source>
</reference>